<name>A0ABU9T1N9_9HYPH</name>
<dbReference type="InterPro" id="IPR027463">
    <property type="entry name" value="AcrB_DN_DC_subdom"/>
</dbReference>
<protein>
    <submittedName>
        <fullName evidence="1">Efflux RND transporter permease subunit</fullName>
    </submittedName>
</protein>
<dbReference type="Gene3D" id="1.20.1640.10">
    <property type="entry name" value="Multidrug efflux transporter AcrB transmembrane domain"/>
    <property type="match status" value="1"/>
</dbReference>
<dbReference type="PANTHER" id="PTHR32063:SF77">
    <property type="entry name" value="ACR FAMILY TRANSPORT PROTEIN"/>
    <property type="match status" value="1"/>
</dbReference>
<dbReference type="PANTHER" id="PTHR32063">
    <property type="match status" value="1"/>
</dbReference>
<accession>A0ABU9T1N9</accession>
<dbReference type="InterPro" id="IPR001036">
    <property type="entry name" value="Acrflvin-R"/>
</dbReference>
<evidence type="ECO:0000313" key="1">
    <source>
        <dbReference type="EMBL" id="MEM5500042.1"/>
    </source>
</evidence>
<dbReference type="Proteomes" id="UP001477870">
    <property type="component" value="Unassembled WGS sequence"/>
</dbReference>
<dbReference type="Gene3D" id="3.30.70.1320">
    <property type="entry name" value="Multidrug efflux transporter AcrB pore domain like"/>
    <property type="match status" value="1"/>
</dbReference>
<reference evidence="1 2" key="1">
    <citation type="submission" date="2024-03" db="EMBL/GenBank/DDBJ databases">
        <title>Community enrichment and isolation of bacterial strains for fucoidan degradation.</title>
        <authorList>
            <person name="Sichert A."/>
        </authorList>
    </citation>
    <scope>NUCLEOTIDE SEQUENCE [LARGE SCALE GENOMIC DNA]</scope>
    <source>
        <strain evidence="1 2">AS62</strain>
    </source>
</reference>
<keyword evidence="2" id="KW-1185">Reference proteome</keyword>
<dbReference type="Gene3D" id="3.30.2090.10">
    <property type="entry name" value="Multidrug efflux transporter AcrB TolC docking domain, DN and DC subdomains"/>
    <property type="match status" value="1"/>
</dbReference>
<comment type="caution">
    <text evidence="1">The sequence shown here is derived from an EMBL/GenBank/DDBJ whole genome shotgun (WGS) entry which is preliminary data.</text>
</comment>
<dbReference type="Gene3D" id="3.30.70.1430">
    <property type="entry name" value="Multidrug efflux transporter AcrB pore domain"/>
    <property type="match status" value="1"/>
</dbReference>
<gene>
    <name evidence="1" type="ORF">WNY59_00415</name>
</gene>
<organism evidence="1 2">
    <name type="scientific">Ahrensia kielensis</name>
    <dbReference type="NCBI Taxonomy" id="76980"/>
    <lineage>
        <taxon>Bacteria</taxon>
        <taxon>Pseudomonadati</taxon>
        <taxon>Pseudomonadota</taxon>
        <taxon>Alphaproteobacteria</taxon>
        <taxon>Hyphomicrobiales</taxon>
        <taxon>Ahrensiaceae</taxon>
        <taxon>Ahrensia</taxon>
    </lineage>
</organism>
<dbReference type="SUPFAM" id="SSF82693">
    <property type="entry name" value="Multidrug efflux transporter AcrB pore domain, PN1, PN2, PC1 and PC2 subdomains"/>
    <property type="match status" value="2"/>
</dbReference>
<evidence type="ECO:0000313" key="2">
    <source>
        <dbReference type="Proteomes" id="UP001477870"/>
    </source>
</evidence>
<sequence>MNMSTWAIRKPVPTIALFLVLIIVGLVSFGKLPITQFPNIDVPFITIGVGQPGAAPSEIASQVVKPIESAVSDITGVKHISVNATDGYASFFIEFALETNSTKALNVVVDAVANIRSDLPENITEPRINRLDITGMPILTYAVSDNTLSIEELSYFVDNVIARELKTVSGVGKVSRIGGGDRVVQVDLDPAACSHLAWQLLM</sequence>
<dbReference type="PRINTS" id="PR00702">
    <property type="entry name" value="ACRIFLAVINRP"/>
</dbReference>
<dbReference type="Pfam" id="PF00873">
    <property type="entry name" value="ACR_tran"/>
    <property type="match status" value="1"/>
</dbReference>
<dbReference type="EMBL" id="JBBMQO010000001">
    <property type="protein sequence ID" value="MEM5500042.1"/>
    <property type="molecule type" value="Genomic_DNA"/>
</dbReference>
<proteinExistence type="predicted"/>